<protein>
    <submittedName>
        <fullName evidence="2">Uncharacterized protein</fullName>
    </submittedName>
</protein>
<dbReference type="Proteomes" id="UP001321479">
    <property type="component" value="Segment"/>
</dbReference>
<dbReference type="Pfam" id="PF19172">
    <property type="entry name" value="DUF5854"/>
    <property type="match status" value="1"/>
</dbReference>
<organism evidence="2 3">
    <name type="scientific">Cotonvirus japonicus</name>
    <dbReference type="NCBI Taxonomy" id="2811091"/>
    <lineage>
        <taxon>Viruses</taxon>
        <taxon>Varidnaviria</taxon>
        <taxon>Bamfordvirae</taxon>
        <taxon>Nucleocytoviricota</taxon>
        <taxon>Megaviricetes</taxon>
        <taxon>Imitervirales</taxon>
        <taxon>Mimiviridae</taxon>
        <taxon>Megamimivirinae</taxon>
        <taxon>Cotonvirus</taxon>
        <taxon>Cotonvirus japonicum</taxon>
    </lineage>
</organism>
<dbReference type="GeneID" id="80558328"/>
<evidence type="ECO:0000256" key="1">
    <source>
        <dbReference type="SAM" id="Coils"/>
    </source>
</evidence>
<dbReference type="RefSeq" id="YP_010841731.1">
    <property type="nucleotide sequence ID" value="NC_079139.1"/>
</dbReference>
<evidence type="ECO:0000313" key="2">
    <source>
        <dbReference type="EMBL" id="BCS83123.1"/>
    </source>
</evidence>
<keyword evidence="3" id="KW-1185">Reference proteome</keyword>
<dbReference type="EMBL" id="AP024483">
    <property type="protein sequence ID" value="BCS83123.1"/>
    <property type="molecule type" value="Genomic_DNA"/>
</dbReference>
<evidence type="ECO:0000313" key="3">
    <source>
        <dbReference type="Proteomes" id="UP001321479"/>
    </source>
</evidence>
<accession>A0ABM7NSJ3</accession>
<feature type="coiled-coil region" evidence="1">
    <location>
        <begin position="46"/>
        <end position="80"/>
    </location>
</feature>
<dbReference type="InterPro" id="IPR043878">
    <property type="entry name" value="DUF5854"/>
</dbReference>
<reference evidence="2 3" key="1">
    <citation type="submission" date="2021-02" db="EMBL/GenBank/DDBJ databases">
        <title>Cotonvirus japonicus, which uses Golgi apparatus of host cells for its virion factory, phylogenetically links tailed tupanvirus and icosahedral mimivirus.</title>
        <authorList>
            <person name="Takahashi H."/>
            <person name="Fukaya S."/>
            <person name="Song C."/>
            <person name="Murata K."/>
            <person name="Takemura M."/>
        </authorList>
    </citation>
    <scope>NUCLEOTIDE SEQUENCE [LARGE SCALE GENOMIC DNA]</scope>
</reference>
<keyword evidence="1" id="KW-0175">Coiled coil</keyword>
<name>A0ABM7NSJ3_9VIRU</name>
<sequence length="212" mass="24690">MQQTQELHTLQNQLKTINLQLHYKNHAQTFIDKQLILAKLNNTEKITKFSNDLEKIKIKINRLCKEKTSIQNRIINLRNAIESDNVITSLEVVLVLNPKTNKDYLDQCIRYLRAQILPEFDNAPMTSQQLIEMRELGIITRAHQIYNDYLVKATGPHEFYHTHDDYKLCQWNGYSSVCECGKNCVTWSIAGFDLLDFGLNHIKPIGQAVCQW</sequence>
<proteinExistence type="predicted"/>